<sequence length="478" mass="50166">MFNVLLTPDLTLEDSVSHGNCPGNFVVSPPPLCGHLRRWTRLFALCANSDPRLTTLWPDDVPPPLALPLDPPPRGLLPGSIPLKIKPCPCCPDPLLLAASPWLPPAPRGAQRPLRARPEAWGAPLPGEEAVVAGNREELPTPNPAAVAVPLLVPPPFDVEISFPFRDELRLVVLPCQQRVGLDPRQGLLEPLLLPRGRPPSSPSASQNRSLTPCSGAVERLLGGLLDGDGAGVSAGPRLVDAVEYPQSMSDVPARSEGRHAGHLVSPAGRGPERVGTAEHAVAPLVDVHLAVPSLPQGQPAPQHVIHGVLEYRHGPVGGHALGPSHGELQPAPVIGIDGKQGRGVRARGLVQGPALGVSSGVAVDLPPPYGVDQDVPHVLVDQLLVAVLLGPPAAPRGCPAVLVAGRRRAPVWLFVAAGRGVPVQYFVGVLDPERLRPPAPLGLGPNSEGGSPSLTHLDHVLEQFLHVGERVDDRLAH</sequence>
<comment type="caution">
    <text evidence="2">The sequence shown here is derived from an EMBL/GenBank/DDBJ whole genome shotgun (WGS) entry which is preliminary data.</text>
</comment>
<dbReference type="AlphaFoldDB" id="K0SUG0"/>
<evidence type="ECO:0000256" key="1">
    <source>
        <dbReference type="SAM" id="MobiDB-lite"/>
    </source>
</evidence>
<evidence type="ECO:0000313" key="2">
    <source>
        <dbReference type="EMBL" id="EJK68579.1"/>
    </source>
</evidence>
<keyword evidence="3" id="KW-1185">Reference proteome</keyword>
<gene>
    <name evidence="2" type="ORF">THAOC_10226</name>
</gene>
<reference evidence="2 3" key="1">
    <citation type="journal article" date="2012" name="Genome Biol.">
        <title>Genome and low-iron response of an oceanic diatom adapted to chronic iron limitation.</title>
        <authorList>
            <person name="Lommer M."/>
            <person name="Specht M."/>
            <person name="Roy A.S."/>
            <person name="Kraemer L."/>
            <person name="Andreson R."/>
            <person name="Gutowska M.A."/>
            <person name="Wolf J."/>
            <person name="Bergner S.V."/>
            <person name="Schilhabel M.B."/>
            <person name="Klostermeier U.C."/>
            <person name="Beiko R.G."/>
            <person name="Rosenstiel P."/>
            <person name="Hippler M."/>
            <person name="Laroche J."/>
        </authorList>
    </citation>
    <scope>NUCLEOTIDE SEQUENCE [LARGE SCALE GENOMIC DNA]</scope>
    <source>
        <strain evidence="2 3">CCMP1005</strain>
    </source>
</reference>
<protein>
    <submittedName>
        <fullName evidence="2">Uncharacterized protein</fullName>
    </submittedName>
</protein>
<proteinExistence type="predicted"/>
<dbReference type="Proteomes" id="UP000266841">
    <property type="component" value="Unassembled WGS sequence"/>
</dbReference>
<dbReference type="EMBL" id="AGNL01011130">
    <property type="protein sequence ID" value="EJK68579.1"/>
    <property type="molecule type" value="Genomic_DNA"/>
</dbReference>
<evidence type="ECO:0000313" key="3">
    <source>
        <dbReference type="Proteomes" id="UP000266841"/>
    </source>
</evidence>
<feature type="region of interest" description="Disordered" evidence="1">
    <location>
        <begin position="193"/>
        <end position="212"/>
    </location>
</feature>
<name>K0SUG0_THAOC</name>
<organism evidence="2 3">
    <name type="scientific">Thalassiosira oceanica</name>
    <name type="common">Marine diatom</name>
    <dbReference type="NCBI Taxonomy" id="159749"/>
    <lineage>
        <taxon>Eukaryota</taxon>
        <taxon>Sar</taxon>
        <taxon>Stramenopiles</taxon>
        <taxon>Ochrophyta</taxon>
        <taxon>Bacillariophyta</taxon>
        <taxon>Coscinodiscophyceae</taxon>
        <taxon>Thalassiosirophycidae</taxon>
        <taxon>Thalassiosirales</taxon>
        <taxon>Thalassiosiraceae</taxon>
        <taxon>Thalassiosira</taxon>
    </lineage>
</organism>
<accession>K0SUG0</accession>